<feature type="transmembrane region" description="Helical" evidence="5">
    <location>
        <begin position="43"/>
        <end position="63"/>
    </location>
</feature>
<dbReference type="NCBIfam" id="TIGR00254">
    <property type="entry name" value="GGDEF"/>
    <property type="match status" value="1"/>
</dbReference>
<organism evidence="7 8">
    <name type="scientific">Pseudomonas pohangensis</name>
    <dbReference type="NCBI Taxonomy" id="364197"/>
    <lineage>
        <taxon>Bacteria</taxon>
        <taxon>Pseudomonadati</taxon>
        <taxon>Pseudomonadota</taxon>
        <taxon>Gammaproteobacteria</taxon>
        <taxon>Pseudomonadales</taxon>
        <taxon>Pseudomonadaceae</taxon>
        <taxon>Pseudomonas</taxon>
    </lineage>
</organism>
<dbReference type="InterPro" id="IPR031621">
    <property type="entry name" value="HisKA_7TM"/>
</dbReference>
<dbReference type="GO" id="GO:0043709">
    <property type="term" value="P:cell adhesion involved in single-species biofilm formation"/>
    <property type="evidence" value="ECO:0007669"/>
    <property type="project" value="TreeGrafter"/>
</dbReference>
<reference evidence="8" key="1">
    <citation type="submission" date="2016-10" db="EMBL/GenBank/DDBJ databases">
        <authorList>
            <person name="Varghese N."/>
            <person name="Submissions S."/>
        </authorList>
    </citation>
    <scope>NUCLEOTIDE SEQUENCE [LARGE SCALE GENOMIC DNA]</scope>
    <source>
        <strain evidence="8">DSM 17875</strain>
    </source>
</reference>
<gene>
    <name evidence="7" type="ORF">SAMN05216296_3005</name>
</gene>
<dbReference type="GO" id="GO:1902201">
    <property type="term" value="P:negative regulation of bacterial-type flagellum-dependent cell motility"/>
    <property type="evidence" value="ECO:0007669"/>
    <property type="project" value="TreeGrafter"/>
</dbReference>
<keyword evidence="8" id="KW-1185">Reference proteome</keyword>
<evidence type="ECO:0000256" key="3">
    <source>
        <dbReference type="ARBA" id="ARBA00012528"/>
    </source>
</evidence>
<dbReference type="SUPFAM" id="SSF55073">
    <property type="entry name" value="Nucleotide cyclase"/>
    <property type="match status" value="1"/>
</dbReference>
<keyword evidence="5" id="KW-0812">Transmembrane</keyword>
<name>A0A1H2HH18_9PSED</name>
<feature type="transmembrane region" description="Helical" evidence="5">
    <location>
        <begin position="152"/>
        <end position="173"/>
    </location>
</feature>
<dbReference type="InterPro" id="IPR043128">
    <property type="entry name" value="Rev_trsase/Diguanyl_cyclase"/>
</dbReference>
<dbReference type="SMART" id="SM00267">
    <property type="entry name" value="GGDEF"/>
    <property type="match status" value="1"/>
</dbReference>
<dbReference type="PANTHER" id="PTHR45138">
    <property type="entry name" value="REGULATORY COMPONENTS OF SENSORY TRANSDUCTION SYSTEM"/>
    <property type="match status" value="1"/>
</dbReference>
<evidence type="ECO:0000256" key="4">
    <source>
        <dbReference type="ARBA" id="ARBA00034247"/>
    </source>
</evidence>
<evidence type="ECO:0000313" key="7">
    <source>
        <dbReference type="EMBL" id="SDU31191.1"/>
    </source>
</evidence>
<dbReference type="Proteomes" id="UP000243232">
    <property type="component" value="Chromosome I"/>
</dbReference>
<keyword evidence="5" id="KW-0472">Membrane</keyword>
<dbReference type="GO" id="GO:0005886">
    <property type="term" value="C:plasma membrane"/>
    <property type="evidence" value="ECO:0007669"/>
    <property type="project" value="UniProtKB-SubCell"/>
</dbReference>
<dbReference type="EMBL" id="LT629785">
    <property type="protein sequence ID" value="SDU31191.1"/>
    <property type="molecule type" value="Genomic_DNA"/>
</dbReference>
<dbReference type="EC" id="2.7.7.65" evidence="3"/>
<dbReference type="Pfam" id="PF16927">
    <property type="entry name" value="HisKA_7TM"/>
    <property type="match status" value="1"/>
</dbReference>
<dbReference type="AlphaFoldDB" id="A0A1H2HH18"/>
<proteinExistence type="predicted"/>
<dbReference type="CDD" id="cd01949">
    <property type="entry name" value="GGDEF"/>
    <property type="match status" value="1"/>
</dbReference>
<comment type="cofactor">
    <cofactor evidence="1">
        <name>Mg(2+)</name>
        <dbReference type="ChEBI" id="CHEBI:18420"/>
    </cofactor>
</comment>
<keyword evidence="5" id="KW-1133">Transmembrane helix</keyword>
<dbReference type="InterPro" id="IPR050469">
    <property type="entry name" value="Diguanylate_Cyclase"/>
</dbReference>
<dbReference type="RefSeq" id="WP_090197071.1">
    <property type="nucleotide sequence ID" value="NZ_LT629785.1"/>
</dbReference>
<feature type="transmembrane region" description="Helical" evidence="5">
    <location>
        <begin position="12"/>
        <end position="31"/>
    </location>
</feature>
<dbReference type="PROSITE" id="PS50887">
    <property type="entry name" value="GGDEF"/>
    <property type="match status" value="1"/>
</dbReference>
<feature type="domain" description="GGDEF" evidence="6">
    <location>
        <begin position="414"/>
        <end position="547"/>
    </location>
</feature>
<feature type="transmembrane region" description="Helical" evidence="5">
    <location>
        <begin position="75"/>
        <end position="95"/>
    </location>
</feature>
<evidence type="ECO:0000313" key="8">
    <source>
        <dbReference type="Proteomes" id="UP000243232"/>
    </source>
</evidence>
<evidence type="ECO:0000256" key="2">
    <source>
        <dbReference type="ARBA" id="ARBA00004533"/>
    </source>
</evidence>
<accession>A0A1H2HH18</accession>
<dbReference type="Pfam" id="PF00990">
    <property type="entry name" value="GGDEF"/>
    <property type="match status" value="1"/>
</dbReference>
<dbReference type="GO" id="GO:0052621">
    <property type="term" value="F:diguanylate cyclase activity"/>
    <property type="evidence" value="ECO:0007669"/>
    <property type="project" value="UniProtKB-EC"/>
</dbReference>
<feature type="transmembrane region" description="Helical" evidence="5">
    <location>
        <begin position="219"/>
        <end position="238"/>
    </location>
</feature>
<dbReference type="OrthoDB" id="9812260at2"/>
<feature type="transmembrane region" description="Helical" evidence="5">
    <location>
        <begin position="185"/>
        <end position="207"/>
    </location>
</feature>
<dbReference type="FunFam" id="3.30.70.270:FF:000001">
    <property type="entry name" value="Diguanylate cyclase domain protein"/>
    <property type="match status" value="1"/>
</dbReference>
<sequence length="551" mass="61812">MNSCSAGWSLSAPVLFALLLCLGMLLMSLWVTRQRDFPGRNGFALLHFAAIWWVATAAAEMSAQAAACKIFWASMAWPGLVATPTFWALFLWQYVNSENKPLGRRGLAALSVMPLLAWLMALSNSWHGLFYLPDTGPVSAEPGAPVRYLHGPLFFLVSAYVYLLVMLSVGVVLRAAFLGQGRHRLHYVVFALLSAVPLAAHLAYVHYDWTVFGFDPTPMSFVFVLITFVVLIFAGRMFDLLPVAQHLLLKVLFDPVLVINSRQEVIEANPAALQLAAMKPGWQGQRLTDWPVYGQQLTDLLAQSVASATPPLLELQNPPRFFEVHRRLIERSARVGNFVLGQMLYLRDVTQPHLSELRLSQALAVSEERLRTISRLHEQVREQVLHDPLTGLFNRRYLDEFFAREQSRARREDSELVLALIDLDHFKILNDTHGHMVGDEVLRAVADFFETSLRSTDVVFRIGGEEFLLILTGLDVREALARVESLREQFSSSAIMTKAGPLTVRFSAGLANRRVHGEELDELMQAADAALYQAKREGRNRVLLASEKLPL</sequence>
<evidence type="ECO:0000256" key="1">
    <source>
        <dbReference type="ARBA" id="ARBA00001946"/>
    </source>
</evidence>
<dbReference type="Gene3D" id="3.30.70.270">
    <property type="match status" value="1"/>
</dbReference>
<dbReference type="InterPro" id="IPR029787">
    <property type="entry name" value="Nucleotide_cyclase"/>
</dbReference>
<dbReference type="InterPro" id="IPR000160">
    <property type="entry name" value="GGDEF_dom"/>
</dbReference>
<dbReference type="STRING" id="364197.SAMN05216296_3005"/>
<feature type="transmembrane region" description="Helical" evidence="5">
    <location>
        <begin position="107"/>
        <end position="132"/>
    </location>
</feature>
<dbReference type="PANTHER" id="PTHR45138:SF9">
    <property type="entry name" value="DIGUANYLATE CYCLASE DGCM-RELATED"/>
    <property type="match status" value="1"/>
</dbReference>
<evidence type="ECO:0000256" key="5">
    <source>
        <dbReference type="SAM" id="Phobius"/>
    </source>
</evidence>
<evidence type="ECO:0000259" key="6">
    <source>
        <dbReference type="PROSITE" id="PS50887"/>
    </source>
</evidence>
<comment type="catalytic activity">
    <reaction evidence="4">
        <text>2 GTP = 3',3'-c-di-GMP + 2 diphosphate</text>
        <dbReference type="Rhea" id="RHEA:24898"/>
        <dbReference type="ChEBI" id="CHEBI:33019"/>
        <dbReference type="ChEBI" id="CHEBI:37565"/>
        <dbReference type="ChEBI" id="CHEBI:58805"/>
        <dbReference type="EC" id="2.7.7.65"/>
    </reaction>
</comment>
<protein>
    <recommendedName>
        <fullName evidence="3">diguanylate cyclase</fullName>
        <ecNumber evidence="3">2.7.7.65</ecNumber>
    </recommendedName>
</protein>
<comment type="subcellular location">
    <subcellularLocation>
        <location evidence="2">Cell inner membrane</location>
    </subcellularLocation>
</comment>